<dbReference type="PROSITE" id="PS01231">
    <property type="entry name" value="TRMA_2"/>
    <property type="match status" value="1"/>
</dbReference>
<evidence type="ECO:0000256" key="2">
    <source>
        <dbReference type="ARBA" id="ARBA00022679"/>
    </source>
</evidence>
<feature type="binding site" evidence="4">
    <location>
        <position position="41"/>
    </location>
    <ligand>
        <name>S-adenosyl-L-methionine</name>
        <dbReference type="ChEBI" id="CHEBI:59789"/>
    </ligand>
</feature>
<evidence type="ECO:0000256" key="1">
    <source>
        <dbReference type="ARBA" id="ARBA00022603"/>
    </source>
</evidence>
<dbReference type="AlphaFoldDB" id="A0A1E4TWW7"/>
<evidence type="ECO:0000313" key="7">
    <source>
        <dbReference type="Proteomes" id="UP000094236"/>
    </source>
</evidence>
<proteinExistence type="inferred from homology"/>
<comment type="similarity">
    <text evidence="4">Belongs to the class I-like SAM-binding methyltransferase superfamily. RNA M5U methyltransferase family.</text>
</comment>
<keyword evidence="7" id="KW-1185">Reference proteome</keyword>
<dbReference type="Gene3D" id="3.40.50.150">
    <property type="entry name" value="Vaccinia Virus protein VP39"/>
    <property type="match status" value="1"/>
</dbReference>
<keyword evidence="2 4" id="KW-0808">Transferase</keyword>
<dbReference type="PANTHER" id="PTHR11061:SF30">
    <property type="entry name" value="TRNA (URACIL(54)-C(5))-METHYLTRANSFERASE"/>
    <property type="match status" value="1"/>
</dbReference>
<protein>
    <recommendedName>
        <fullName evidence="8">Methyltransferase domain-containing protein</fullName>
    </recommendedName>
</protein>
<evidence type="ECO:0000256" key="4">
    <source>
        <dbReference type="PROSITE-ProRule" id="PRU01024"/>
    </source>
</evidence>
<sequence length="166" mass="18844">MFFKNQQGNLIKPKNLIDTYCGSGFFGISLSDNFAKIIGIEISREGYLSSIENARLNNLQNAKFVLGSAENIFKSHELNVNPAESVVIMDPSRKGSNLSFMKQLSNFKPSLIIYISCNVFTQARDLYSFFEKTENGHCYKIREIKGIDFFPQTRHVESVAILELKD</sequence>
<dbReference type="InterPro" id="IPR030390">
    <property type="entry name" value="MeTrfase_TrmA_AS"/>
</dbReference>
<feature type="active site" description="Nucleophile" evidence="4">
    <location>
        <position position="117"/>
    </location>
</feature>
<evidence type="ECO:0000256" key="5">
    <source>
        <dbReference type="PROSITE-ProRule" id="PRU10015"/>
    </source>
</evidence>
<dbReference type="InterPro" id="IPR010280">
    <property type="entry name" value="U5_MeTrfase_fam"/>
</dbReference>
<reference evidence="7" key="1">
    <citation type="submission" date="2016-05" db="EMBL/GenBank/DDBJ databases">
        <title>Comparative genomics of biotechnologically important yeasts.</title>
        <authorList>
            <consortium name="DOE Joint Genome Institute"/>
            <person name="Riley R."/>
            <person name="Haridas S."/>
            <person name="Wolfe K.H."/>
            <person name="Lopes M.R."/>
            <person name="Hittinger C.T."/>
            <person name="Goker M."/>
            <person name="Salamov A."/>
            <person name="Wisecaver J."/>
            <person name="Long T.M."/>
            <person name="Aerts A.L."/>
            <person name="Barry K."/>
            <person name="Choi C."/>
            <person name="Clum A."/>
            <person name="Coughlan A.Y."/>
            <person name="Deshpande S."/>
            <person name="Douglass A.P."/>
            <person name="Hanson S.J."/>
            <person name="Klenk H.-P."/>
            <person name="Labutti K."/>
            <person name="Lapidus A."/>
            <person name="Lindquist E."/>
            <person name="Lipzen A."/>
            <person name="Meier-Kolthoff J.P."/>
            <person name="Ohm R.A."/>
            <person name="Otillar R.P."/>
            <person name="Pangilinan J."/>
            <person name="Peng Y."/>
            <person name="Rokas A."/>
            <person name="Rosa C.A."/>
            <person name="Scheuner C."/>
            <person name="Sibirny A.A."/>
            <person name="Slot J.C."/>
            <person name="Stielow J.B."/>
            <person name="Sun H."/>
            <person name="Kurtzman C.P."/>
            <person name="Blackwell M."/>
            <person name="Grigoriev I.V."/>
            <person name="Jeffries T.W."/>
        </authorList>
    </citation>
    <scope>NUCLEOTIDE SEQUENCE [LARGE SCALE GENOMIC DNA]</scope>
    <source>
        <strain evidence="7">NRRL Y-2460</strain>
    </source>
</reference>
<dbReference type="GO" id="GO:0032259">
    <property type="term" value="P:methylation"/>
    <property type="evidence" value="ECO:0007669"/>
    <property type="project" value="UniProtKB-KW"/>
</dbReference>
<dbReference type="Pfam" id="PF05958">
    <property type="entry name" value="tRNA_U5-meth_tr"/>
    <property type="match status" value="1"/>
</dbReference>
<feature type="binding site" evidence="4">
    <location>
        <position position="20"/>
    </location>
    <ligand>
        <name>S-adenosyl-L-methionine</name>
        <dbReference type="ChEBI" id="CHEBI:59789"/>
    </ligand>
</feature>
<dbReference type="InterPro" id="IPR030391">
    <property type="entry name" value="MeTrfase_TrmA_CS"/>
</dbReference>
<dbReference type="InterPro" id="IPR029063">
    <property type="entry name" value="SAM-dependent_MTases_sf"/>
</dbReference>
<dbReference type="GO" id="GO:0008757">
    <property type="term" value="F:S-adenosylmethionine-dependent methyltransferase activity"/>
    <property type="evidence" value="ECO:0007669"/>
    <property type="project" value="UniProtKB-ARBA"/>
</dbReference>
<dbReference type="SUPFAM" id="SSF53335">
    <property type="entry name" value="S-adenosyl-L-methionine-dependent methyltransferases"/>
    <property type="match status" value="1"/>
</dbReference>
<evidence type="ECO:0008006" key="8">
    <source>
        <dbReference type="Google" id="ProtNLM"/>
    </source>
</evidence>
<keyword evidence="3 4" id="KW-0949">S-adenosyl-L-methionine</keyword>
<dbReference type="OrthoDB" id="10250660at2759"/>
<dbReference type="Proteomes" id="UP000094236">
    <property type="component" value="Unassembled WGS sequence"/>
</dbReference>
<comment type="caution">
    <text evidence="4">Lacks conserved residue(s) required for the propagation of feature annotation.</text>
</comment>
<feature type="active site" evidence="5">
    <location>
        <position position="117"/>
    </location>
</feature>
<dbReference type="PROSITE" id="PS01230">
    <property type="entry name" value="TRMA_1"/>
    <property type="match status" value="1"/>
</dbReference>
<dbReference type="PANTHER" id="PTHR11061">
    <property type="entry name" value="RNA M5U METHYLTRANSFERASE"/>
    <property type="match status" value="1"/>
</dbReference>
<feature type="binding site" evidence="4">
    <location>
        <position position="90"/>
    </location>
    <ligand>
        <name>S-adenosyl-L-methionine</name>
        <dbReference type="ChEBI" id="CHEBI:59789"/>
    </ligand>
</feature>
<dbReference type="GO" id="GO:0006396">
    <property type="term" value="P:RNA processing"/>
    <property type="evidence" value="ECO:0007669"/>
    <property type="project" value="InterPro"/>
</dbReference>
<organism evidence="6 7">
    <name type="scientific">Pachysolen tannophilus NRRL Y-2460</name>
    <dbReference type="NCBI Taxonomy" id="669874"/>
    <lineage>
        <taxon>Eukaryota</taxon>
        <taxon>Fungi</taxon>
        <taxon>Dikarya</taxon>
        <taxon>Ascomycota</taxon>
        <taxon>Saccharomycotina</taxon>
        <taxon>Pichiomycetes</taxon>
        <taxon>Pachysolenaceae</taxon>
        <taxon>Pachysolen</taxon>
    </lineage>
</organism>
<keyword evidence="1 4" id="KW-0489">Methyltransferase</keyword>
<dbReference type="PROSITE" id="PS51687">
    <property type="entry name" value="SAM_MT_RNA_M5U"/>
    <property type="match status" value="1"/>
</dbReference>
<dbReference type="STRING" id="669874.A0A1E4TWW7"/>
<dbReference type="GO" id="GO:0008173">
    <property type="term" value="F:RNA methyltransferase activity"/>
    <property type="evidence" value="ECO:0007669"/>
    <property type="project" value="InterPro"/>
</dbReference>
<accession>A0A1E4TWW7</accession>
<gene>
    <name evidence="6" type="ORF">PACTADRAFT_49660</name>
</gene>
<dbReference type="CDD" id="cd02440">
    <property type="entry name" value="AdoMet_MTases"/>
    <property type="match status" value="1"/>
</dbReference>
<evidence type="ECO:0000256" key="3">
    <source>
        <dbReference type="ARBA" id="ARBA00022691"/>
    </source>
</evidence>
<evidence type="ECO:0000313" key="6">
    <source>
        <dbReference type="EMBL" id="ODV96293.1"/>
    </source>
</evidence>
<name>A0A1E4TWW7_PACTA</name>
<dbReference type="EMBL" id="KV454013">
    <property type="protein sequence ID" value="ODV96293.1"/>
    <property type="molecule type" value="Genomic_DNA"/>
</dbReference>
<dbReference type="GO" id="GO:0009451">
    <property type="term" value="P:RNA modification"/>
    <property type="evidence" value="ECO:0007669"/>
    <property type="project" value="UniProtKB-ARBA"/>
</dbReference>